<dbReference type="AlphaFoldDB" id="A0AAW2UZ90"/>
<sequence length="242" mass="27320">MSSPCPVPRLFRCRVRDFASCFYACRVPLDEESDIRSKPSQTLNETAVFNSKHAVRGHRTSRKTTIIDRTCSEARGESSVQSSSLTNSRGRRLDEPRFAEEDYIVFCFREDGAIDMIGEGKSSEAYDENDEHKNTTTTTAASATLRPINRKVISENAPCLMHLLTKLFLIENLSVDHILWLNFLLEKQLNYSERVGLSRDSRKGGTIGRDAGDTQISQDEIPSLEIKVKSPHPNTPHEKEET</sequence>
<gene>
    <name evidence="2" type="ORF">Slati_3189400</name>
</gene>
<evidence type="ECO:0000256" key="1">
    <source>
        <dbReference type="SAM" id="MobiDB-lite"/>
    </source>
</evidence>
<dbReference type="EMBL" id="JACGWN010000011">
    <property type="protein sequence ID" value="KAL0421665.1"/>
    <property type="molecule type" value="Genomic_DNA"/>
</dbReference>
<comment type="caution">
    <text evidence="2">The sequence shown here is derived from an EMBL/GenBank/DDBJ whole genome shotgun (WGS) entry which is preliminary data.</text>
</comment>
<organism evidence="2">
    <name type="scientific">Sesamum latifolium</name>
    <dbReference type="NCBI Taxonomy" id="2727402"/>
    <lineage>
        <taxon>Eukaryota</taxon>
        <taxon>Viridiplantae</taxon>
        <taxon>Streptophyta</taxon>
        <taxon>Embryophyta</taxon>
        <taxon>Tracheophyta</taxon>
        <taxon>Spermatophyta</taxon>
        <taxon>Magnoliopsida</taxon>
        <taxon>eudicotyledons</taxon>
        <taxon>Gunneridae</taxon>
        <taxon>Pentapetalae</taxon>
        <taxon>asterids</taxon>
        <taxon>lamiids</taxon>
        <taxon>Lamiales</taxon>
        <taxon>Pedaliaceae</taxon>
        <taxon>Sesamum</taxon>
    </lineage>
</organism>
<name>A0AAW2UZ90_9LAMI</name>
<accession>A0AAW2UZ90</accession>
<feature type="compositionally biased region" description="Polar residues" evidence="1">
    <location>
        <begin position="78"/>
        <end position="88"/>
    </location>
</feature>
<reference evidence="2" key="2">
    <citation type="journal article" date="2024" name="Plant">
        <title>Genomic evolution and insights into agronomic trait innovations of Sesamum species.</title>
        <authorList>
            <person name="Miao H."/>
            <person name="Wang L."/>
            <person name="Qu L."/>
            <person name="Liu H."/>
            <person name="Sun Y."/>
            <person name="Le M."/>
            <person name="Wang Q."/>
            <person name="Wei S."/>
            <person name="Zheng Y."/>
            <person name="Lin W."/>
            <person name="Duan Y."/>
            <person name="Cao H."/>
            <person name="Xiong S."/>
            <person name="Wang X."/>
            <person name="Wei L."/>
            <person name="Li C."/>
            <person name="Ma Q."/>
            <person name="Ju M."/>
            <person name="Zhao R."/>
            <person name="Li G."/>
            <person name="Mu C."/>
            <person name="Tian Q."/>
            <person name="Mei H."/>
            <person name="Zhang T."/>
            <person name="Gao T."/>
            <person name="Zhang H."/>
        </authorList>
    </citation>
    <scope>NUCLEOTIDE SEQUENCE</scope>
    <source>
        <strain evidence="2">KEN1</strain>
    </source>
</reference>
<feature type="region of interest" description="Disordered" evidence="1">
    <location>
        <begin position="198"/>
        <end position="242"/>
    </location>
</feature>
<proteinExistence type="predicted"/>
<evidence type="ECO:0000313" key="2">
    <source>
        <dbReference type="EMBL" id="KAL0421665.1"/>
    </source>
</evidence>
<feature type="region of interest" description="Disordered" evidence="1">
    <location>
        <begin position="71"/>
        <end position="91"/>
    </location>
</feature>
<reference evidence="2" key="1">
    <citation type="submission" date="2020-06" db="EMBL/GenBank/DDBJ databases">
        <authorList>
            <person name="Li T."/>
            <person name="Hu X."/>
            <person name="Zhang T."/>
            <person name="Song X."/>
            <person name="Zhang H."/>
            <person name="Dai N."/>
            <person name="Sheng W."/>
            <person name="Hou X."/>
            <person name="Wei L."/>
        </authorList>
    </citation>
    <scope>NUCLEOTIDE SEQUENCE</scope>
    <source>
        <strain evidence="2">KEN1</strain>
        <tissue evidence="2">Leaf</tissue>
    </source>
</reference>
<protein>
    <submittedName>
        <fullName evidence="2">Protein BREAKING OF ASYMMETRY IN THE STOMATAL LINEAGE</fullName>
    </submittedName>
</protein>